<proteinExistence type="predicted"/>
<evidence type="ECO:0000313" key="1">
    <source>
        <dbReference type="EMBL" id="CAI9299466.1"/>
    </source>
</evidence>
<accession>A0AA35ZVD1</accession>
<reference evidence="1" key="1">
    <citation type="submission" date="2023-04" db="EMBL/GenBank/DDBJ databases">
        <authorList>
            <person name="Vijverberg K."/>
            <person name="Xiong W."/>
            <person name="Schranz E."/>
        </authorList>
    </citation>
    <scope>NUCLEOTIDE SEQUENCE</scope>
</reference>
<dbReference type="Proteomes" id="UP001177003">
    <property type="component" value="Chromosome 8"/>
</dbReference>
<organism evidence="1 2">
    <name type="scientific">Lactuca saligna</name>
    <name type="common">Willowleaf lettuce</name>
    <dbReference type="NCBI Taxonomy" id="75948"/>
    <lineage>
        <taxon>Eukaryota</taxon>
        <taxon>Viridiplantae</taxon>
        <taxon>Streptophyta</taxon>
        <taxon>Embryophyta</taxon>
        <taxon>Tracheophyta</taxon>
        <taxon>Spermatophyta</taxon>
        <taxon>Magnoliopsida</taxon>
        <taxon>eudicotyledons</taxon>
        <taxon>Gunneridae</taxon>
        <taxon>Pentapetalae</taxon>
        <taxon>asterids</taxon>
        <taxon>campanulids</taxon>
        <taxon>Asterales</taxon>
        <taxon>Asteraceae</taxon>
        <taxon>Cichorioideae</taxon>
        <taxon>Cichorieae</taxon>
        <taxon>Lactucinae</taxon>
        <taxon>Lactuca</taxon>
    </lineage>
</organism>
<protein>
    <submittedName>
        <fullName evidence="1">Uncharacterized protein</fullName>
    </submittedName>
</protein>
<keyword evidence="2" id="KW-1185">Reference proteome</keyword>
<gene>
    <name evidence="1" type="ORF">LSALG_LOCUS38177</name>
</gene>
<name>A0AA35ZVD1_LACSI</name>
<dbReference type="EMBL" id="OX465084">
    <property type="protein sequence ID" value="CAI9299466.1"/>
    <property type="molecule type" value="Genomic_DNA"/>
</dbReference>
<evidence type="ECO:0000313" key="2">
    <source>
        <dbReference type="Proteomes" id="UP001177003"/>
    </source>
</evidence>
<sequence length="109" mass="12499">MPKFLYEFAPSLNVIKGPHDSDTTIIIQSTNVAFLDDIPKQFVTSRIEDFVEFVKSSLLQYGFCDFVEPFYPKQVSEFYYTCSVDSIARTSSRTIGDSQYRVTIDVETI</sequence>
<dbReference type="AlphaFoldDB" id="A0AA35ZVD1"/>